<dbReference type="EMBL" id="JAATTO010000035">
    <property type="protein sequence ID" value="MBC9981259.1"/>
    <property type="molecule type" value="Genomic_DNA"/>
</dbReference>
<feature type="transmembrane region" description="Helical" evidence="7">
    <location>
        <begin position="129"/>
        <end position="149"/>
    </location>
</feature>
<keyword evidence="6 7" id="KW-0472">Membrane</keyword>
<dbReference type="Pfam" id="PF07690">
    <property type="entry name" value="MFS_1"/>
    <property type="match status" value="1"/>
</dbReference>
<protein>
    <submittedName>
        <fullName evidence="9">MHS family MFS transporter</fullName>
    </submittedName>
</protein>
<accession>A0ABR7UBF3</accession>
<evidence type="ECO:0000256" key="6">
    <source>
        <dbReference type="ARBA" id="ARBA00023136"/>
    </source>
</evidence>
<dbReference type="PROSITE" id="PS50850">
    <property type="entry name" value="MFS"/>
    <property type="match status" value="1"/>
</dbReference>
<keyword evidence="5 7" id="KW-1133">Transmembrane helix</keyword>
<keyword evidence="4 7" id="KW-0812">Transmembrane</keyword>
<dbReference type="CDD" id="cd17369">
    <property type="entry name" value="MFS_ShiA_like"/>
    <property type="match status" value="1"/>
</dbReference>
<dbReference type="PANTHER" id="PTHR43045">
    <property type="entry name" value="SHIKIMATE TRANSPORTER"/>
    <property type="match status" value="1"/>
</dbReference>
<evidence type="ECO:0000259" key="8">
    <source>
        <dbReference type="PROSITE" id="PS50850"/>
    </source>
</evidence>
<keyword evidence="3" id="KW-1003">Cell membrane</keyword>
<feature type="transmembrane region" description="Helical" evidence="7">
    <location>
        <begin position="350"/>
        <end position="370"/>
    </location>
</feature>
<feature type="transmembrane region" description="Helical" evidence="7">
    <location>
        <begin position="105"/>
        <end position="123"/>
    </location>
</feature>
<feature type="transmembrane region" description="Helical" evidence="7">
    <location>
        <begin position="418"/>
        <end position="438"/>
    </location>
</feature>
<dbReference type="SUPFAM" id="SSF103473">
    <property type="entry name" value="MFS general substrate transporter"/>
    <property type="match status" value="1"/>
</dbReference>
<dbReference type="PANTHER" id="PTHR43045:SF1">
    <property type="entry name" value="SHIKIMATE TRANSPORTER"/>
    <property type="match status" value="1"/>
</dbReference>
<evidence type="ECO:0000256" key="5">
    <source>
        <dbReference type="ARBA" id="ARBA00022989"/>
    </source>
</evidence>
<dbReference type="InterPro" id="IPR036259">
    <property type="entry name" value="MFS_trans_sf"/>
</dbReference>
<name>A0ABR7UBF3_9BRAD</name>
<feature type="transmembrane region" description="Helical" evidence="7">
    <location>
        <begin position="170"/>
        <end position="193"/>
    </location>
</feature>
<feature type="transmembrane region" description="Helical" evidence="7">
    <location>
        <begin position="259"/>
        <end position="283"/>
    </location>
</feature>
<dbReference type="InterPro" id="IPR011701">
    <property type="entry name" value="MFS"/>
</dbReference>
<comment type="subcellular location">
    <subcellularLocation>
        <location evidence="1">Cell membrane</location>
        <topology evidence="1">Multi-pass membrane protein</topology>
    </subcellularLocation>
</comment>
<evidence type="ECO:0000313" key="9">
    <source>
        <dbReference type="EMBL" id="MBC9981259.1"/>
    </source>
</evidence>
<evidence type="ECO:0000256" key="1">
    <source>
        <dbReference type="ARBA" id="ARBA00004651"/>
    </source>
</evidence>
<feature type="transmembrane region" description="Helical" evidence="7">
    <location>
        <begin position="390"/>
        <end position="412"/>
    </location>
</feature>
<evidence type="ECO:0000256" key="7">
    <source>
        <dbReference type="SAM" id="Phobius"/>
    </source>
</evidence>
<dbReference type="InterPro" id="IPR020846">
    <property type="entry name" value="MFS_dom"/>
</dbReference>
<evidence type="ECO:0000256" key="2">
    <source>
        <dbReference type="ARBA" id="ARBA00022448"/>
    </source>
</evidence>
<comment type="caution">
    <text evidence="9">The sequence shown here is derived from an EMBL/GenBank/DDBJ whole genome shotgun (WGS) entry which is preliminary data.</text>
</comment>
<feature type="transmembrane region" description="Helical" evidence="7">
    <location>
        <begin position="69"/>
        <end position="93"/>
    </location>
</feature>
<gene>
    <name evidence="9" type="ORF">HA482_23935</name>
</gene>
<feature type="transmembrane region" description="Helical" evidence="7">
    <location>
        <begin position="324"/>
        <end position="344"/>
    </location>
</feature>
<evidence type="ECO:0000313" key="10">
    <source>
        <dbReference type="Proteomes" id="UP000639516"/>
    </source>
</evidence>
<sequence>MSELVGSIGVDRAADQSAAAVKARQSSDIRKVAVASAIGNMIEYYDFTLYATATALVFNKIFFPSADPLVGSLLAFATFFVGYCARPLGGVLFGHFGDRVGRKTALLLTILIMGLGTFLIGLMPTYEQVGVAAPVCLIALRLLQGIGIGGEYGGGMVMTVEHAPADRRGFFSSLVHIGVPGGFLIPIALLGILSTSMSEGDFLAWGWRIPFLFSIVLVAIGLFIRFRISETPAFKRVLNEEGTASVPVVEAVRNHAGNILFGIGAKIAESGLFNIYAVFAITYCKTKLGLPSQTILNGVLVGCALECATLPVFGALSDRIGRRAVYVGGMLFQVALALVFFQMLNTGHTGMIWLAIALGLALGHGSVYGAQGAYFSELFPARIRYSGLSLVQQLGPILGGGLSPLIATALLAEYGAPSWVAGYMAAMALLSAACTFGLRPLRAGA</sequence>
<keyword evidence="2" id="KW-0813">Transport</keyword>
<proteinExistence type="predicted"/>
<feature type="transmembrane region" description="Helical" evidence="7">
    <location>
        <begin position="205"/>
        <end position="226"/>
    </location>
</feature>
<reference evidence="9 10" key="1">
    <citation type="journal article" date="2020" name="Arch. Microbiol.">
        <title>Bradyrhizobium campsiandrae sp. nov., a nitrogen-fixing bacterial strain isolated from a native leguminous tree from the Amazon adapted to flooded conditions.</title>
        <authorList>
            <person name="Cabral Michel D."/>
            <person name="Martins da Costa E."/>
            <person name="Azarias Guimaraes A."/>
            <person name="Soares de Carvalho T."/>
            <person name="Santos de Castro Caputo P."/>
            <person name="Willems A."/>
            <person name="de Souza Moreira F.M."/>
        </authorList>
    </citation>
    <scope>NUCLEOTIDE SEQUENCE [LARGE SCALE GENOMIC DNA]</scope>
    <source>
        <strain evidence="10">INPA 384B</strain>
    </source>
</reference>
<feature type="transmembrane region" description="Helical" evidence="7">
    <location>
        <begin position="295"/>
        <end position="317"/>
    </location>
</feature>
<keyword evidence="10" id="KW-1185">Reference proteome</keyword>
<organism evidence="9 10">
    <name type="scientific">Bradyrhizobium campsiandrae</name>
    <dbReference type="NCBI Taxonomy" id="1729892"/>
    <lineage>
        <taxon>Bacteria</taxon>
        <taxon>Pseudomonadati</taxon>
        <taxon>Pseudomonadota</taxon>
        <taxon>Alphaproteobacteria</taxon>
        <taxon>Hyphomicrobiales</taxon>
        <taxon>Nitrobacteraceae</taxon>
        <taxon>Bradyrhizobium</taxon>
    </lineage>
</organism>
<dbReference type="Gene3D" id="1.20.1250.20">
    <property type="entry name" value="MFS general substrate transporter like domains"/>
    <property type="match status" value="2"/>
</dbReference>
<dbReference type="RefSeq" id="WP_188100201.1">
    <property type="nucleotide sequence ID" value="NZ_JAANIH010000016.1"/>
</dbReference>
<dbReference type="Proteomes" id="UP000639516">
    <property type="component" value="Unassembled WGS sequence"/>
</dbReference>
<evidence type="ECO:0000256" key="4">
    <source>
        <dbReference type="ARBA" id="ARBA00022692"/>
    </source>
</evidence>
<evidence type="ECO:0000256" key="3">
    <source>
        <dbReference type="ARBA" id="ARBA00022475"/>
    </source>
</evidence>
<feature type="domain" description="Major facilitator superfamily (MFS) profile" evidence="8">
    <location>
        <begin position="32"/>
        <end position="443"/>
    </location>
</feature>